<dbReference type="Gene3D" id="1.10.287.3160">
    <property type="match status" value="1"/>
</dbReference>
<proteinExistence type="predicted"/>
<organism evidence="1 2">
    <name type="scientific">Ranitomeya imitator</name>
    <name type="common">mimic poison frog</name>
    <dbReference type="NCBI Taxonomy" id="111125"/>
    <lineage>
        <taxon>Eukaryota</taxon>
        <taxon>Metazoa</taxon>
        <taxon>Chordata</taxon>
        <taxon>Craniata</taxon>
        <taxon>Vertebrata</taxon>
        <taxon>Euteleostomi</taxon>
        <taxon>Amphibia</taxon>
        <taxon>Batrachia</taxon>
        <taxon>Anura</taxon>
        <taxon>Neobatrachia</taxon>
        <taxon>Hyloidea</taxon>
        <taxon>Dendrobatidae</taxon>
        <taxon>Dendrobatinae</taxon>
        <taxon>Ranitomeya</taxon>
    </lineage>
</organism>
<dbReference type="InterPro" id="IPR039844">
    <property type="entry name" value="URB1"/>
</dbReference>
<reference evidence="1" key="1">
    <citation type="submission" date="2023-07" db="EMBL/GenBank/DDBJ databases">
        <authorList>
            <person name="Stuckert A."/>
        </authorList>
    </citation>
    <scope>NUCLEOTIDE SEQUENCE</scope>
</reference>
<dbReference type="PANTHER" id="PTHR13500:SF0">
    <property type="entry name" value="NUCLEOLAR PRE-RIBOSOMAL-ASSOCIATED PROTEIN 1"/>
    <property type="match status" value="1"/>
</dbReference>
<dbReference type="PANTHER" id="PTHR13500">
    <property type="entry name" value="NUCLEOLAR PRERIBOSOMAL-ASSOCIATED PROTEIN 1"/>
    <property type="match status" value="1"/>
</dbReference>
<feature type="non-terminal residue" evidence="1">
    <location>
        <position position="190"/>
    </location>
</feature>
<sequence length="190" mass="21461">LAESLTDLLRSIVANCPSVCDKNHFAALLGAYGATLGVTDQKILLLLRAYEQNNLSLTDFRLLLWGPAAVEHHKTRKSLGKSLWQQPSMEEILTLLDREKMMKTILNFPLHRKLTAEEFDNTTSRHWEHPGKRFPGRNRLDILYPFAADLLSKWSESPKEDPAVSSLSSQTVLSIPDVASLKDPTEKLRL</sequence>
<dbReference type="Proteomes" id="UP001176940">
    <property type="component" value="Unassembled WGS sequence"/>
</dbReference>
<feature type="non-terminal residue" evidence="1">
    <location>
        <position position="1"/>
    </location>
</feature>
<evidence type="ECO:0000313" key="1">
    <source>
        <dbReference type="EMBL" id="CAJ0959865.1"/>
    </source>
</evidence>
<name>A0ABN9MD77_9NEOB</name>
<protein>
    <submittedName>
        <fullName evidence="1">Uncharacterized protein</fullName>
    </submittedName>
</protein>
<evidence type="ECO:0000313" key="2">
    <source>
        <dbReference type="Proteomes" id="UP001176940"/>
    </source>
</evidence>
<gene>
    <name evidence="1" type="ORF">RIMI_LOCUS17003220</name>
</gene>
<dbReference type="EMBL" id="CAUEEQ010048635">
    <property type="protein sequence ID" value="CAJ0959865.1"/>
    <property type="molecule type" value="Genomic_DNA"/>
</dbReference>
<comment type="caution">
    <text evidence="1">The sequence shown here is derived from an EMBL/GenBank/DDBJ whole genome shotgun (WGS) entry which is preliminary data.</text>
</comment>
<accession>A0ABN9MD77</accession>
<keyword evidence="2" id="KW-1185">Reference proteome</keyword>